<reference evidence="3 4" key="1">
    <citation type="submission" date="2024-02" db="EMBL/GenBank/DDBJ databases">
        <title>Seven novel Bacillus-like species.</title>
        <authorList>
            <person name="Liu G."/>
        </authorList>
    </citation>
    <scope>NUCLEOTIDE SEQUENCE [LARGE SCALE GENOMIC DNA]</scope>
    <source>
        <strain evidence="3 4">FJAT-52054</strain>
    </source>
</reference>
<organism evidence="3 4">
    <name type="scientific">Metabacillus sediminis</name>
    <dbReference type="NCBI Taxonomy" id="3117746"/>
    <lineage>
        <taxon>Bacteria</taxon>
        <taxon>Bacillati</taxon>
        <taxon>Bacillota</taxon>
        <taxon>Bacilli</taxon>
        <taxon>Bacillales</taxon>
        <taxon>Bacillaceae</taxon>
        <taxon>Metabacillus</taxon>
    </lineage>
</organism>
<dbReference type="EMBL" id="CP147407">
    <property type="protein sequence ID" value="WXB99043.1"/>
    <property type="molecule type" value="Genomic_DNA"/>
</dbReference>
<protein>
    <submittedName>
        <fullName evidence="3">SpoIIIAH-like family protein</fullName>
    </submittedName>
</protein>
<evidence type="ECO:0000313" key="4">
    <source>
        <dbReference type="Proteomes" id="UP001377337"/>
    </source>
</evidence>
<dbReference type="Gene3D" id="1.10.287.4300">
    <property type="entry name" value="Stage III sporulation protein AH-like"/>
    <property type="match status" value="1"/>
</dbReference>
<dbReference type="RefSeq" id="WP_338782287.1">
    <property type="nucleotide sequence ID" value="NZ_CP147407.1"/>
</dbReference>
<evidence type="ECO:0000313" key="3">
    <source>
        <dbReference type="EMBL" id="WXB99043.1"/>
    </source>
</evidence>
<sequence length="206" mass="22315">MLKKQTVWLLTMLSLVVVLSVYYITSPEGGTGTDMAAVNKDQNQDKKTAGKEETAASKTVSKDTKGNENAKGEAKSAAGEDGTVVSTVESDELFTSLRMELEDQRSELKSQLQSVVASKDASAEEKSKAYEQMKELSDTAGKEAILETLIKSEDYDDALVRVEDNQVLITVKAKDHSAANANDIIMLVRSEIAGMENVAVSFEPTK</sequence>
<dbReference type="Pfam" id="PF12685">
    <property type="entry name" value="SpoIIIAH"/>
    <property type="match status" value="1"/>
</dbReference>
<evidence type="ECO:0000256" key="1">
    <source>
        <dbReference type="SAM" id="MobiDB-lite"/>
    </source>
</evidence>
<dbReference type="InterPro" id="IPR024232">
    <property type="entry name" value="SpoIIIAH"/>
</dbReference>
<gene>
    <name evidence="3" type="ORF">WCV65_13145</name>
</gene>
<dbReference type="Proteomes" id="UP001377337">
    <property type="component" value="Chromosome"/>
</dbReference>
<feature type="region of interest" description="Disordered" evidence="1">
    <location>
        <begin position="30"/>
        <end position="82"/>
    </location>
</feature>
<keyword evidence="2" id="KW-0472">Membrane</keyword>
<keyword evidence="4" id="KW-1185">Reference proteome</keyword>
<feature type="transmembrane region" description="Helical" evidence="2">
    <location>
        <begin position="7"/>
        <end position="25"/>
    </location>
</feature>
<proteinExistence type="predicted"/>
<dbReference type="InterPro" id="IPR038503">
    <property type="entry name" value="SpoIIIAH_sf"/>
</dbReference>
<keyword evidence="2" id="KW-1133">Transmembrane helix</keyword>
<name>A0ABZ2NMJ2_9BACI</name>
<feature type="compositionally biased region" description="Basic and acidic residues" evidence="1">
    <location>
        <begin position="42"/>
        <end position="74"/>
    </location>
</feature>
<evidence type="ECO:0000256" key="2">
    <source>
        <dbReference type="SAM" id="Phobius"/>
    </source>
</evidence>
<accession>A0ABZ2NMJ2</accession>
<keyword evidence="2" id="KW-0812">Transmembrane</keyword>